<dbReference type="PANTHER" id="PTHR43313">
    <property type="entry name" value="SHORT-CHAIN DEHYDROGENASE/REDUCTASE FAMILY 9C"/>
    <property type="match status" value="1"/>
</dbReference>
<dbReference type="OrthoDB" id="6427557at2759"/>
<comment type="caution">
    <text evidence="1">The sequence shown here is derived from an EMBL/GenBank/DDBJ whole genome shotgun (WGS) entry which is preliminary data.</text>
</comment>
<protein>
    <submittedName>
        <fullName evidence="1">Uncharacterized protein</fullName>
    </submittedName>
</protein>
<evidence type="ECO:0000313" key="1">
    <source>
        <dbReference type="EMBL" id="GBM60133.1"/>
    </source>
</evidence>
<reference evidence="1 2" key="1">
    <citation type="journal article" date="2019" name="Sci. Rep.">
        <title>Orb-weaving spider Araneus ventricosus genome elucidates the spidroin gene catalogue.</title>
        <authorList>
            <person name="Kono N."/>
            <person name="Nakamura H."/>
            <person name="Ohtoshi R."/>
            <person name="Moran D.A.P."/>
            <person name="Shinohara A."/>
            <person name="Yoshida Y."/>
            <person name="Fujiwara M."/>
            <person name="Mori M."/>
            <person name="Tomita M."/>
            <person name="Arakawa K."/>
        </authorList>
    </citation>
    <scope>NUCLEOTIDE SEQUENCE [LARGE SCALE GENOMIC DNA]</scope>
</reference>
<evidence type="ECO:0000313" key="2">
    <source>
        <dbReference type="Proteomes" id="UP000499080"/>
    </source>
</evidence>
<dbReference type="InterPro" id="IPR002347">
    <property type="entry name" value="SDR_fam"/>
</dbReference>
<dbReference type="Pfam" id="PF13561">
    <property type="entry name" value="adh_short_C2"/>
    <property type="match status" value="1"/>
</dbReference>
<sequence length="156" mass="17584">MWNSGCARGIGNALAKHLDKKGFHVFASCRDPKSPGAEDLRKSCLSRLQVFQLDAANDESVQKAVQFVKDNLSTCDIIAVQHFEIVKILHGEIANKGKTSVNRTRINRNPDCQKCLGIRKSRKHVLYYTEIITKARHFCNDIPTFFILSLPKKVSD</sequence>
<proteinExistence type="predicted"/>
<dbReference type="EMBL" id="BGPR01001714">
    <property type="protein sequence ID" value="GBM60133.1"/>
    <property type="molecule type" value="Genomic_DNA"/>
</dbReference>
<keyword evidence="2" id="KW-1185">Reference proteome</keyword>
<dbReference type="Gene3D" id="3.40.50.720">
    <property type="entry name" value="NAD(P)-binding Rossmann-like Domain"/>
    <property type="match status" value="1"/>
</dbReference>
<name>A0A4Y2H3A9_ARAVE</name>
<organism evidence="1 2">
    <name type="scientific">Araneus ventricosus</name>
    <name type="common">Orbweaver spider</name>
    <name type="synonym">Epeira ventricosa</name>
    <dbReference type="NCBI Taxonomy" id="182803"/>
    <lineage>
        <taxon>Eukaryota</taxon>
        <taxon>Metazoa</taxon>
        <taxon>Ecdysozoa</taxon>
        <taxon>Arthropoda</taxon>
        <taxon>Chelicerata</taxon>
        <taxon>Arachnida</taxon>
        <taxon>Araneae</taxon>
        <taxon>Araneomorphae</taxon>
        <taxon>Entelegynae</taxon>
        <taxon>Araneoidea</taxon>
        <taxon>Araneidae</taxon>
        <taxon>Araneus</taxon>
    </lineage>
</organism>
<dbReference type="PANTHER" id="PTHR43313:SF50">
    <property type="entry name" value="GH26015P"/>
    <property type="match status" value="1"/>
</dbReference>
<dbReference type="SUPFAM" id="SSF51735">
    <property type="entry name" value="NAD(P)-binding Rossmann-fold domains"/>
    <property type="match status" value="1"/>
</dbReference>
<dbReference type="GO" id="GO:0008202">
    <property type="term" value="P:steroid metabolic process"/>
    <property type="evidence" value="ECO:0007669"/>
    <property type="project" value="TreeGrafter"/>
</dbReference>
<gene>
    <name evidence="1" type="ORF">AVEN_38465_1</name>
</gene>
<dbReference type="AlphaFoldDB" id="A0A4Y2H3A9"/>
<dbReference type="GO" id="GO:0016491">
    <property type="term" value="F:oxidoreductase activity"/>
    <property type="evidence" value="ECO:0007669"/>
    <property type="project" value="TreeGrafter"/>
</dbReference>
<dbReference type="InterPro" id="IPR036291">
    <property type="entry name" value="NAD(P)-bd_dom_sf"/>
</dbReference>
<dbReference type="Proteomes" id="UP000499080">
    <property type="component" value="Unassembled WGS sequence"/>
</dbReference>
<accession>A0A4Y2H3A9</accession>